<accession>A0A9X0DMU4</accession>
<evidence type="ECO:0000313" key="3">
    <source>
        <dbReference type="Proteomes" id="UP001152300"/>
    </source>
</evidence>
<keyword evidence="3" id="KW-1185">Reference proteome</keyword>
<evidence type="ECO:0000313" key="2">
    <source>
        <dbReference type="EMBL" id="KAJ8067965.1"/>
    </source>
</evidence>
<evidence type="ECO:0000256" key="1">
    <source>
        <dbReference type="SAM" id="MobiDB-lite"/>
    </source>
</evidence>
<comment type="caution">
    <text evidence="2">The sequence shown here is derived from an EMBL/GenBank/DDBJ whole genome shotgun (WGS) entry which is preliminary data.</text>
</comment>
<proteinExistence type="predicted"/>
<dbReference type="AlphaFoldDB" id="A0A9X0DMU4"/>
<dbReference type="EMBL" id="JAPEIS010000003">
    <property type="protein sequence ID" value="KAJ8067965.1"/>
    <property type="molecule type" value="Genomic_DNA"/>
</dbReference>
<reference evidence="2" key="1">
    <citation type="submission" date="2022-11" db="EMBL/GenBank/DDBJ databases">
        <title>Genome Resource of Sclerotinia nivalis Strain SnTB1, a Plant Pathogen Isolated from American Ginseng.</title>
        <authorList>
            <person name="Fan S."/>
        </authorList>
    </citation>
    <scope>NUCLEOTIDE SEQUENCE</scope>
    <source>
        <strain evidence="2">SnTB1</strain>
    </source>
</reference>
<feature type="region of interest" description="Disordered" evidence="1">
    <location>
        <begin position="93"/>
        <end position="112"/>
    </location>
</feature>
<protein>
    <submittedName>
        <fullName evidence="2">Uncharacterized protein</fullName>
    </submittedName>
</protein>
<gene>
    <name evidence="2" type="ORF">OCU04_003545</name>
</gene>
<organism evidence="2 3">
    <name type="scientific">Sclerotinia nivalis</name>
    <dbReference type="NCBI Taxonomy" id="352851"/>
    <lineage>
        <taxon>Eukaryota</taxon>
        <taxon>Fungi</taxon>
        <taxon>Dikarya</taxon>
        <taxon>Ascomycota</taxon>
        <taxon>Pezizomycotina</taxon>
        <taxon>Leotiomycetes</taxon>
        <taxon>Helotiales</taxon>
        <taxon>Sclerotiniaceae</taxon>
        <taxon>Sclerotinia</taxon>
    </lineage>
</organism>
<name>A0A9X0DMU4_9HELO</name>
<sequence>MKNKGLTILLYSLLGKYEEREIGTTSDRFDNEPLRHRDTATLDMVFDIPGHTHETRQSTKTPSTPIKKAFAEPIEIESDDNDSIPNTLQRKRKAVLVKQKPTSPIQKVRRKI</sequence>
<dbReference type="Proteomes" id="UP001152300">
    <property type="component" value="Unassembled WGS sequence"/>
</dbReference>